<dbReference type="STRING" id="1314790.A0A1Y1ZD18"/>
<keyword evidence="3" id="KW-0378">Hydrolase</keyword>
<proteinExistence type="predicted"/>
<keyword evidence="5" id="KW-1185">Reference proteome</keyword>
<evidence type="ECO:0000313" key="5">
    <source>
        <dbReference type="Proteomes" id="UP000193498"/>
    </source>
</evidence>
<dbReference type="Pfam" id="PF03162">
    <property type="entry name" value="Y_phosphatase2"/>
    <property type="match status" value="1"/>
</dbReference>
<dbReference type="PRINTS" id="PR01911">
    <property type="entry name" value="PFDSPHPHTASE"/>
</dbReference>
<name>A0A1Y1ZD18_9FUNG</name>
<dbReference type="InterPro" id="IPR020428">
    <property type="entry name" value="PFA-DSPs"/>
</dbReference>
<dbReference type="PANTHER" id="PTHR31126:SF18">
    <property type="entry name" value="PROTEIN-TYROSINE-PHOSPHATASE"/>
    <property type="match status" value="1"/>
</dbReference>
<dbReference type="InParanoid" id="A0A1Y1ZD18"/>
<comment type="caution">
    <text evidence="4">The sequence shown here is derived from an EMBL/GenBank/DDBJ whole genome shotgun (WGS) entry which is preliminary data.</text>
</comment>
<evidence type="ECO:0000256" key="1">
    <source>
        <dbReference type="ARBA" id="ARBA00004496"/>
    </source>
</evidence>
<dbReference type="InterPro" id="IPR029021">
    <property type="entry name" value="Prot-tyrosine_phosphatase-like"/>
</dbReference>
<dbReference type="Gene3D" id="3.90.190.10">
    <property type="entry name" value="Protein tyrosine phosphatase superfamily"/>
    <property type="match status" value="1"/>
</dbReference>
<keyword evidence="2" id="KW-0963">Cytoplasm</keyword>
<organism evidence="4 5">
    <name type="scientific">Basidiobolus meristosporus CBS 931.73</name>
    <dbReference type="NCBI Taxonomy" id="1314790"/>
    <lineage>
        <taxon>Eukaryota</taxon>
        <taxon>Fungi</taxon>
        <taxon>Fungi incertae sedis</taxon>
        <taxon>Zoopagomycota</taxon>
        <taxon>Entomophthoromycotina</taxon>
        <taxon>Basidiobolomycetes</taxon>
        <taxon>Basidiobolales</taxon>
        <taxon>Basidiobolaceae</taxon>
        <taxon>Basidiobolus</taxon>
    </lineage>
</organism>
<gene>
    <name evidence="4" type="ORF">K493DRAFT_250560</name>
</gene>
<dbReference type="AlphaFoldDB" id="A0A1Y1ZD18"/>
<dbReference type="GO" id="GO:0005737">
    <property type="term" value="C:cytoplasm"/>
    <property type="evidence" value="ECO:0007669"/>
    <property type="project" value="UniProtKB-SubCell"/>
</dbReference>
<dbReference type="PANTHER" id="PTHR31126">
    <property type="entry name" value="TYROSINE-PROTEIN PHOSPHATASE"/>
    <property type="match status" value="1"/>
</dbReference>
<sequence>MLFTPPEAFGIVEKGLYRSDLLQPSHFPFIKTLNLKTAIVLSPEVPSRAVLNFFDENNINLIHLGLRAWKPDLGWKPLSEELVKEGLELVLNNHNYPIIIMCTSGIHETGTFLGCLRKLQTWNFNSIIVEYRSYSGNKARYINEQFIELFDMDLVTLPAELPEWFVEQYKLLREEEQAYNDDLEASESSALPTCS</sequence>
<reference evidence="4 5" key="1">
    <citation type="submission" date="2016-07" db="EMBL/GenBank/DDBJ databases">
        <title>Pervasive Adenine N6-methylation of Active Genes in Fungi.</title>
        <authorList>
            <consortium name="DOE Joint Genome Institute"/>
            <person name="Mondo S.J."/>
            <person name="Dannebaum R.O."/>
            <person name="Kuo R.C."/>
            <person name="Labutti K."/>
            <person name="Haridas S."/>
            <person name="Kuo A."/>
            <person name="Salamov A."/>
            <person name="Ahrendt S.R."/>
            <person name="Lipzen A."/>
            <person name="Sullivan W."/>
            <person name="Andreopoulos W.B."/>
            <person name="Clum A."/>
            <person name="Lindquist E."/>
            <person name="Daum C."/>
            <person name="Ramamoorthy G.K."/>
            <person name="Gryganskyi A."/>
            <person name="Culley D."/>
            <person name="Magnuson J.K."/>
            <person name="James T.Y."/>
            <person name="O'Malley M.A."/>
            <person name="Stajich J.E."/>
            <person name="Spatafora J.W."/>
            <person name="Visel A."/>
            <person name="Grigoriev I.V."/>
        </authorList>
    </citation>
    <scope>NUCLEOTIDE SEQUENCE [LARGE SCALE GENOMIC DNA]</scope>
    <source>
        <strain evidence="4 5">CBS 931.73</strain>
    </source>
</reference>
<dbReference type="Proteomes" id="UP000193498">
    <property type="component" value="Unassembled WGS sequence"/>
</dbReference>
<protein>
    <submittedName>
        <fullName evidence="4">Protein-tyrosine phosphatase</fullName>
    </submittedName>
</protein>
<evidence type="ECO:0000256" key="3">
    <source>
        <dbReference type="ARBA" id="ARBA00022801"/>
    </source>
</evidence>
<dbReference type="OrthoDB" id="6375174at2759"/>
<accession>A0A1Y1ZD18</accession>
<dbReference type="CDD" id="cd14501">
    <property type="entry name" value="PFA-DSP"/>
    <property type="match status" value="1"/>
</dbReference>
<evidence type="ECO:0000313" key="4">
    <source>
        <dbReference type="EMBL" id="ORY08099.1"/>
    </source>
</evidence>
<dbReference type="InterPro" id="IPR004861">
    <property type="entry name" value="Siw14-like"/>
</dbReference>
<dbReference type="SUPFAM" id="SSF52799">
    <property type="entry name" value="(Phosphotyrosine protein) phosphatases II"/>
    <property type="match status" value="1"/>
</dbReference>
<dbReference type="FunFam" id="3.90.190.10:FF:000035">
    <property type="entry name" value="Tyrosine phosphatase, putative"/>
    <property type="match status" value="1"/>
</dbReference>
<dbReference type="EMBL" id="MCFE01000003">
    <property type="protein sequence ID" value="ORY08099.1"/>
    <property type="molecule type" value="Genomic_DNA"/>
</dbReference>
<dbReference type="GO" id="GO:0016791">
    <property type="term" value="F:phosphatase activity"/>
    <property type="evidence" value="ECO:0007669"/>
    <property type="project" value="InterPro"/>
</dbReference>
<evidence type="ECO:0000256" key="2">
    <source>
        <dbReference type="ARBA" id="ARBA00022490"/>
    </source>
</evidence>
<comment type="subcellular location">
    <subcellularLocation>
        <location evidence="1">Cytoplasm</location>
    </subcellularLocation>
</comment>